<keyword evidence="3" id="KW-1185">Reference proteome</keyword>
<evidence type="ECO:0000256" key="1">
    <source>
        <dbReference type="SAM" id="MobiDB-lite"/>
    </source>
</evidence>
<evidence type="ECO:0000313" key="2">
    <source>
        <dbReference type="EMBL" id="KAL5103957.1"/>
    </source>
</evidence>
<dbReference type="EMBL" id="JAKROA010000015">
    <property type="protein sequence ID" value="KAL5103957.1"/>
    <property type="molecule type" value="Genomic_DNA"/>
</dbReference>
<accession>A0ABR4Q307</accession>
<reference evidence="2 3" key="1">
    <citation type="journal article" date="2022" name="Front. Cell. Infect. Microbiol.">
        <title>The Genomes of Two Strains of Taenia crassiceps the Animal Model for the Study of Human Cysticercosis.</title>
        <authorList>
            <person name="Bobes R.J."/>
            <person name="Estrada K."/>
            <person name="Rios-Valencia D.G."/>
            <person name="Calderon-Gallegos A."/>
            <person name="de la Torre P."/>
            <person name="Carrero J.C."/>
            <person name="Sanchez-Flores A."/>
            <person name="Laclette J.P."/>
        </authorList>
    </citation>
    <scope>NUCLEOTIDE SEQUENCE [LARGE SCALE GENOMIC DNA]</scope>
    <source>
        <strain evidence="2">WFUcys</strain>
    </source>
</reference>
<name>A0ABR4Q307_9CEST</name>
<feature type="compositionally biased region" description="Basic and acidic residues" evidence="1">
    <location>
        <begin position="67"/>
        <end position="93"/>
    </location>
</feature>
<dbReference type="Proteomes" id="UP001651158">
    <property type="component" value="Unassembled WGS sequence"/>
</dbReference>
<organism evidence="2 3">
    <name type="scientific">Taenia crassiceps</name>
    <dbReference type="NCBI Taxonomy" id="6207"/>
    <lineage>
        <taxon>Eukaryota</taxon>
        <taxon>Metazoa</taxon>
        <taxon>Spiralia</taxon>
        <taxon>Lophotrochozoa</taxon>
        <taxon>Platyhelminthes</taxon>
        <taxon>Cestoda</taxon>
        <taxon>Eucestoda</taxon>
        <taxon>Cyclophyllidea</taxon>
        <taxon>Taeniidae</taxon>
        <taxon>Taenia</taxon>
    </lineage>
</organism>
<sequence length="93" mass="10279">MPLLDFLLRGRLVGVGLGDGAAERGFLTMDILTVLRNNLCSGDLRGVLADANVRVLAPEILTLGMPHGEHDVDNHGSEHTQKRHIEEEKEDRR</sequence>
<feature type="region of interest" description="Disordered" evidence="1">
    <location>
        <begin position="66"/>
        <end position="93"/>
    </location>
</feature>
<comment type="caution">
    <text evidence="2">The sequence shown here is derived from an EMBL/GenBank/DDBJ whole genome shotgun (WGS) entry which is preliminary data.</text>
</comment>
<protein>
    <submittedName>
        <fullName evidence="2">Uncharacterized protein</fullName>
    </submittedName>
</protein>
<proteinExistence type="predicted"/>
<evidence type="ECO:0000313" key="3">
    <source>
        <dbReference type="Proteomes" id="UP001651158"/>
    </source>
</evidence>
<gene>
    <name evidence="2" type="ORF">TcWFU_007101</name>
</gene>